<reference evidence="2 3" key="1">
    <citation type="submission" date="2024-10" db="EMBL/GenBank/DDBJ databases">
        <title>Updated reference genomes for cyclostephanoid diatoms.</title>
        <authorList>
            <person name="Roberts W.R."/>
            <person name="Alverson A.J."/>
        </authorList>
    </citation>
    <scope>NUCLEOTIDE SEQUENCE [LARGE SCALE GENOMIC DNA]</scope>
    <source>
        <strain evidence="2 3">AJA228-03</strain>
    </source>
</reference>
<proteinExistence type="predicted"/>
<organism evidence="2 3">
    <name type="scientific">Cyclostephanos tholiformis</name>
    <dbReference type="NCBI Taxonomy" id="382380"/>
    <lineage>
        <taxon>Eukaryota</taxon>
        <taxon>Sar</taxon>
        <taxon>Stramenopiles</taxon>
        <taxon>Ochrophyta</taxon>
        <taxon>Bacillariophyta</taxon>
        <taxon>Coscinodiscophyceae</taxon>
        <taxon>Thalassiosirophycidae</taxon>
        <taxon>Stephanodiscales</taxon>
        <taxon>Stephanodiscaceae</taxon>
        <taxon>Cyclostephanos</taxon>
    </lineage>
</organism>
<feature type="compositionally biased region" description="Basic residues" evidence="1">
    <location>
        <begin position="11"/>
        <end position="20"/>
    </location>
</feature>
<dbReference type="EMBL" id="JALLPB020000261">
    <property type="protein sequence ID" value="KAL3811425.1"/>
    <property type="molecule type" value="Genomic_DNA"/>
</dbReference>
<accession>A0ABD3RTP3</accession>
<dbReference type="AlphaFoldDB" id="A0ABD3RTP3"/>
<evidence type="ECO:0008006" key="4">
    <source>
        <dbReference type="Google" id="ProtNLM"/>
    </source>
</evidence>
<sequence>MSDSRNIALAKLRRPRHRHGATATTRPCNLDVIDDAWASDKLSDDEIDEDTTRGAEAAISTLLEDEGEMDDGIVTAANSGSAAMGALERRRREEGRWDDLGLELFEGSGGGIGGGSSGGGGAGGGGGDVGGAGSGGAAAGGRGGRGGQRRKKPAEFGTNGTIVSVGEDSRTNRVNV</sequence>
<feature type="compositionally biased region" description="Basic and acidic residues" evidence="1">
    <location>
        <begin position="167"/>
        <end position="176"/>
    </location>
</feature>
<evidence type="ECO:0000313" key="3">
    <source>
        <dbReference type="Proteomes" id="UP001530377"/>
    </source>
</evidence>
<dbReference type="Proteomes" id="UP001530377">
    <property type="component" value="Unassembled WGS sequence"/>
</dbReference>
<gene>
    <name evidence="2" type="ORF">ACHAXA_006649</name>
</gene>
<name>A0ABD3RTP3_9STRA</name>
<feature type="compositionally biased region" description="Basic and acidic residues" evidence="1">
    <location>
        <begin position="87"/>
        <end position="99"/>
    </location>
</feature>
<protein>
    <recommendedName>
        <fullName evidence="4">Anaphase-promoting complex subunit 13</fullName>
    </recommendedName>
</protein>
<evidence type="ECO:0000313" key="2">
    <source>
        <dbReference type="EMBL" id="KAL3811425.1"/>
    </source>
</evidence>
<evidence type="ECO:0000256" key="1">
    <source>
        <dbReference type="SAM" id="MobiDB-lite"/>
    </source>
</evidence>
<feature type="region of interest" description="Disordered" evidence="1">
    <location>
        <begin position="61"/>
        <end position="176"/>
    </location>
</feature>
<comment type="caution">
    <text evidence="2">The sequence shown here is derived from an EMBL/GenBank/DDBJ whole genome shotgun (WGS) entry which is preliminary data.</text>
</comment>
<keyword evidence="3" id="KW-1185">Reference proteome</keyword>
<feature type="compositionally biased region" description="Gly residues" evidence="1">
    <location>
        <begin position="107"/>
        <end position="146"/>
    </location>
</feature>
<feature type="region of interest" description="Disordered" evidence="1">
    <location>
        <begin position="1"/>
        <end position="23"/>
    </location>
</feature>